<dbReference type="GO" id="GO:0045324">
    <property type="term" value="P:late endosome to vacuole transport"/>
    <property type="evidence" value="ECO:0007669"/>
    <property type="project" value="TreeGrafter"/>
</dbReference>
<dbReference type="GO" id="GO:0000407">
    <property type="term" value="C:phagophore assembly site"/>
    <property type="evidence" value="ECO:0007669"/>
    <property type="project" value="TreeGrafter"/>
</dbReference>
<dbReference type="PANTHER" id="PTHR12768:SF4">
    <property type="entry name" value="BECLIN-1"/>
    <property type="match status" value="1"/>
</dbReference>
<keyword evidence="2" id="KW-0175">Coiled coil</keyword>
<comment type="caution">
    <text evidence="6">The sequence shown here is derived from an EMBL/GenBank/DDBJ whole genome shotgun (WGS) entry which is preliminary data.</text>
</comment>
<dbReference type="InterPro" id="IPR038274">
    <property type="entry name" value="Atg6/Beclin_C_sf"/>
</dbReference>
<dbReference type="GO" id="GO:0030674">
    <property type="term" value="F:protein-macromolecule adaptor activity"/>
    <property type="evidence" value="ECO:0007669"/>
    <property type="project" value="TreeGrafter"/>
</dbReference>
<dbReference type="GO" id="GO:0000045">
    <property type="term" value="P:autophagosome assembly"/>
    <property type="evidence" value="ECO:0007669"/>
    <property type="project" value="TreeGrafter"/>
</dbReference>
<keyword evidence="7" id="KW-1185">Reference proteome</keyword>
<name>A0AAJ0DCX8_9PEZI</name>
<dbReference type="Gene3D" id="6.10.250.3110">
    <property type="match status" value="1"/>
</dbReference>
<feature type="region of interest" description="Disordered" evidence="3">
    <location>
        <begin position="100"/>
        <end position="133"/>
    </location>
</feature>
<dbReference type="GO" id="GO:0006995">
    <property type="term" value="P:cellular response to nitrogen starvation"/>
    <property type="evidence" value="ECO:0007669"/>
    <property type="project" value="TreeGrafter"/>
</dbReference>
<evidence type="ECO:0000256" key="2">
    <source>
        <dbReference type="SAM" id="Coils"/>
    </source>
</evidence>
<proteinExistence type="inferred from homology"/>
<evidence type="ECO:0000256" key="1">
    <source>
        <dbReference type="ARBA" id="ARBA00005965"/>
    </source>
</evidence>
<dbReference type="Proteomes" id="UP001271007">
    <property type="component" value="Unassembled WGS sequence"/>
</dbReference>
<feature type="coiled-coil region" evidence="2">
    <location>
        <begin position="199"/>
        <end position="250"/>
    </location>
</feature>
<protein>
    <submittedName>
        <fullName evidence="6">Vacuolar protein sorting-associated protein atg6</fullName>
    </submittedName>
</protein>
<comment type="similarity">
    <text evidence="1">Belongs to the beclin family.</text>
</comment>
<dbReference type="GO" id="GO:0000423">
    <property type="term" value="P:mitophagy"/>
    <property type="evidence" value="ECO:0007669"/>
    <property type="project" value="TreeGrafter"/>
</dbReference>
<feature type="region of interest" description="Disordered" evidence="3">
    <location>
        <begin position="33"/>
        <end position="82"/>
    </location>
</feature>
<evidence type="ECO:0000313" key="7">
    <source>
        <dbReference type="Proteomes" id="UP001271007"/>
    </source>
</evidence>
<sequence>MATLHCQKCRTPLRIDSSLEDLNPASFKILADAAPALEPKAPDAPRSAAARERRQQYDEVSKDAGPPMQKRTVSSSQRAGTKMTPDMSFIMLSESQIAPADHEEAIRTPSQKKASSKKSESLSVPNGDEGSYSQQMETVVRLFEILSSRSDIDHPICSECTEIVLDGLQKRQAGVIRERDAYVEFLKKAQDDVPTDEERTKIKRDLEDAQQREKTALKELEVLEAEKSKLEDDIAALDAEAEELDEEEERFWQERNAFTADLTAFQQERDSLQTQLAHDTKLLESLQRTNVYNDTFAIGHDGLFGTINGLRLGRLPEHPVEWPEINAAWGQALLLLAVVAEKLNYKFKDYKLVPVGSTSKIVKYDPKQQSSDGKPKGTVLELFSSGNLSLGLGLFHGKIDEAMVAFLDCLRQLGEHVSQISAAGGDSNVTKLPYTIHKDKIESTSIRVGNLGANPEWTKACKFTLTCCKFLLAHASHLDDSKPSR</sequence>
<organism evidence="6 7">
    <name type="scientific">Extremus antarcticus</name>
    <dbReference type="NCBI Taxonomy" id="702011"/>
    <lineage>
        <taxon>Eukaryota</taxon>
        <taxon>Fungi</taxon>
        <taxon>Dikarya</taxon>
        <taxon>Ascomycota</taxon>
        <taxon>Pezizomycotina</taxon>
        <taxon>Dothideomycetes</taxon>
        <taxon>Dothideomycetidae</taxon>
        <taxon>Mycosphaerellales</taxon>
        <taxon>Extremaceae</taxon>
        <taxon>Extremus</taxon>
    </lineage>
</organism>
<evidence type="ECO:0000259" key="5">
    <source>
        <dbReference type="Pfam" id="PF17675"/>
    </source>
</evidence>
<dbReference type="GO" id="GO:0043548">
    <property type="term" value="F:phosphatidylinositol 3-kinase binding"/>
    <property type="evidence" value="ECO:0007669"/>
    <property type="project" value="TreeGrafter"/>
</dbReference>
<dbReference type="InterPro" id="IPR040455">
    <property type="entry name" value="Atg6_BARA"/>
</dbReference>
<reference evidence="6" key="1">
    <citation type="submission" date="2023-04" db="EMBL/GenBank/DDBJ databases">
        <title>Black Yeasts Isolated from many extreme environments.</title>
        <authorList>
            <person name="Coleine C."/>
            <person name="Stajich J.E."/>
            <person name="Selbmann L."/>
        </authorList>
    </citation>
    <scope>NUCLEOTIDE SEQUENCE</scope>
    <source>
        <strain evidence="6">CCFEE 5312</strain>
    </source>
</reference>
<dbReference type="GO" id="GO:0034271">
    <property type="term" value="C:phosphatidylinositol 3-kinase complex, class III, type I"/>
    <property type="evidence" value="ECO:0007669"/>
    <property type="project" value="TreeGrafter"/>
</dbReference>
<dbReference type="InterPro" id="IPR007243">
    <property type="entry name" value="Atg6/Beclin"/>
</dbReference>
<dbReference type="GO" id="GO:0034272">
    <property type="term" value="C:phosphatidylinositol 3-kinase complex, class III, type II"/>
    <property type="evidence" value="ECO:0007669"/>
    <property type="project" value="TreeGrafter"/>
</dbReference>
<dbReference type="EMBL" id="JAWDJX010000058">
    <property type="protein sequence ID" value="KAK3047674.1"/>
    <property type="molecule type" value="Genomic_DNA"/>
</dbReference>
<feature type="domain" description="Atg6/beclin coiled-coil" evidence="5">
    <location>
        <begin position="155"/>
        <end position="283"/>
    </location>
</feature>
<gene>
    <name evidence="6" type="primary">atg6</name>
    <name evidence="6" type="ORF">LTR09_010932</name>
</gene>
<evidence type="ECO:0000256" key="3">
    <source>
        <dbReference type="SAM" id="MobiDB-lite"/>
    </source>
</evidence>
<dbReference type="Pfam" id="PF17675">
    <property type="entry name" value="APG6_N"/>
    <property type="match status" value="1"/>
</dbReference>
<evidence type="ECO:0000259" key="4">
    <source>
        <dbReference type="Pfam" id="PF04111"/>
    </source>
</evidence>
<feature type="compositionally biased region" description="Basic and acidic residues" evidence="3">
    <location>
        <begin position="49"/>
        <end position="62"/>
    </location>
</feature>
<dbReference type="Gene3D" id="1.10.418.40">
    <property type="entry name" value="Autophagy protein 6/Beclin 1"/>
    <property type="match status" value="1"/>
</dbReference>
<evidence type="ECO:0000313" key="6">
    <source>
        <dbReference type="EMBL" id="KAK3047674.1"/>
    </source>
</evidence>
<dbReference type="Pfam" id="PF04111">
    <property type="entry name" value="APG6"/>
    <property type="match status" value="1"/>
</dbReference>
<dbReference type="PANTHER" id="PTHR12768">
    <property type="entry name" value="BECLIN 1"/>
    <property type="match status" value="1"/>
</dbReference>
<dbReference type="InterPro" id="IPR041691">
    <property type="entry name" value="Atg6/beclin_CC"/>
</dbReference>
<feature type="domain" description="Atg6 BARA" evidence="4">
    <location>
        <begin position="286"/>
        <end position="476"/>
    </location>
</feature>
<dbReference type="AlphaFoldDB" id="A0AAJ0DCX8"/>
<accession>A0AAJ0DCX8</accession>